<reference evidence="2" key="3">
    <citation type="submission" date="2020-05" db="EMBL/GenBank/DDBJ databases">
        <title>Genomic insights into acetone-butanol-ethanol (ABE) fermentation by sequencing solventogenic clostridia strains.</title>
        <authorList>
            <person name="Brown S."/>
        </authorList>
    </citation>
    <scope>NUCLEOTIDE SEQUENCE</scope>
    <source>
        <strain evidence="2">DJ126</strain>
    </source>
</reference>
<evidence type="ECO:0000313" key="3">
    <source>
        <dbReference type="Proteomes" id="UP000031866"/>
    </source>
</evidence>
<sequence length="60" mass="6937">MGDSKAIKLHPKCWPQRASFELAHLEQLIAKESHPSKSPMKHSTKVYYSFLVGIYFIVYV</sequence>
<evidence type="ECO:0000313" key="2">
    <source>
        <dbReference type="EMBL" id="NRV10795.1"/>
    </source>
</evidence>
<gene>
    <name evidence="2" type="ORF">DFH45_003758</name>
    <name evidence="1" type="ORF">LF65_06525</name>
</gene>
<dbReference type="EMBL" id="JABSXK010000001">
    <property type="protein sequence ID" value="NRV10795.1"/>
    <property type="molecule type" value="Genomic_DNA"/>
</dbReference>
<dbReference type="EMBL" id="CP010086">
    <property type="protein sequence ID" value="AMK50442.1"/>
    <property type="molecule type" value="Genomic_DNA"/>
</dbReference>
<name>A0A140DMF9_CLOBE</name>
<proteinExistence type="predicted"/>
<evidence type="ECO:0000313" key="1">
    <source>
        <dbReference type="EMBL" id="AMK50442.1"/>
    </source>
</evidence>
<dbReference type="STRING" id="1520.LF65_06525"/>
<reference evidence="3" key="1">
    <citation type="submission" date="2014-12" db="EMBL/GenBank/DDBJ databases">
        <title>Genome sequence of Clostridium beijerinckii strain 59B.</title>
        <authorList>
            <person name="Little G.T."/>
            <person name="Minton N.P."/>
        </authorList>
    </citation>
    <scope>NUCLEOTIDE SEQUENCE [LARGE SCALE GENOMIC DNA]</scope>
    <source>
        <strain evidence="3">59B</strain>
    </source>
</reference>
<accession>A0A140DMF9</accession>
<dbReference type="KEGG" id="cbei:LF65_06525"/>
<dbReference type="AlphaFoldDB" id="A0A140DMF9"/>
<protein>
    <submittedName>
        <fullName evidence="1">Uncharacterized protein</fullName>
    </submittedName>
</protein>
<reference evidence="1" key="2">
    <citation type="submission" date="2016-02" db="EMBL/GenBank/DDBJ databases">
        <title>Genome sequence of Clostridium beijerinckii strain 59B.</title>
        <authorList>
            <person name="Little G.T."/>
            <person name="Minton N.P."/>
        </authorList>
    </citation>
    <scope>NUCLEOTIDE SEQUENCE</scope>
    <source>
        <strain evidence="1">NCIMB 14988</strain>
    </source>
</reference>
<organism evidence="1 3">
    <name type="scientific">Clostridium beijerinckii</name>
    <name type="common">Clostridium MP</name>
    <dbReference type="NCBI Taxonomy" id="1520"/>
    <lineage>
        <taxon>Bacteria</taxon>
        <taxon>Bacillati</taxon>
        <taxon>Bacillota</taxon>
        <taxon>Clostridia</taxon>
        <taxon>Eubacteriales</taxon>
        <taxon>Clostridiaceae</taxon>
        <taxon>Clostridium</taxon>
    </lineage>
</organism>
<dbReference type="RefSeq" id="WP_061114881.1">
    <property type="nucleotide sequence ID" value="NZ_CP016090.1"/>
</dbReference>
<dbReference type="Proteomes" id="UP000031866">
    <property type="component" value="Chromosome"/>
</dbReference>
<dbReference type="Proteomes" id="UP000821656">
    <property type="component" value="Unassembled WGS sequence"/>
</dbReference>